<comment type="cofactor">
    <cofactor evidence="2">
        <name>Mg(2+)</name>
        <dbReference type="ChEBI" id="CHEBI:18420"/>
    </cofactor>
</comment>
<name>A0ABU4VND0_9ACTN</name>
<protein>
    <submittedName>
        <fullName evidence="8">NUDIX domain-containing protein</fullName>
    </submittedName>
</protein>
<evidence type="ECO:0000256" key="3">
    <source>
        <dbReference type="ARBA" id="ARBA00022723"/>
    </source>
</evidence>
<dbReference type="EMBL" id="JAXAVX010000009">
    <property type="protein sequence ID" value="MDX8152940.1"/>
    <property type="molecule type" value="Genomic_DNA"/>
</dbReference>
<dbReference type="Proteomes" id="UP001277761">
    <property type="component" value="Unassembled WGS sequence"/>
</dbReference>
<keyword evidence="6" id="KW-0464">Manganese</keyword>
<evidence type="ECO:0000259" key="7">
    <source>
        <dbReference type="PROSITE" id="PS51462"/>
    </source>
</evidence>
<evidence type="ECO:0000256" key="5">
    <source>
        <dbReference type="ARBA" id="ARBA00022842"/>
    </source>
</evidence>
<dbReference type="PROSITE" id="PS51462">
    <property type="entry name" value="NUDIX"/>
    <property type="match status" value="1"/>
</dbReference>
<keyword evidence="4" id="KW-0378">Hydrolase</keyword>
<dbReference type="Pfam" id="PF00293">
    <property type="entry name" value="NUDIX"/>
    <property type="match status" value="1"/>
</dbReference>
<proteinExistence type="predicted"/>
<dbReference type="Gene3D" id="3.90.79.10">
    <property type="entry name" value="Nucleoside Triphosphate Pyrophosphohydrolase"/>
    <property type="match status" value="1"/>
</dbReference>
<keyword evidence="5" id="KW-0460">Magnesium</keyword>
<organism evidence="8 9">
    <name type="scientific">Patulibacter brassicae</name>
    <dbReference type="NCBI Taxonomy" id="1705717"/>
    <lineage>
        <taxon>Bacteria</taxon>
        <taxon>Bacillati</taxon>
        <taxon>Actinomycetota</taxon>
        <taxon>Thermoleophilia</taxon>
        <taxon>Solirubrobacterales</taxon>
        <taxon>Patulibacteraceae</taxon>
        <taxon>Patulibacter</taxon>
    </lineage>
</organism>
<evidence type="ECO:0000313" key="8">
    <source>
        <dbReference type="EMBL" id="MDX8152940.1"/>
    </source>
</evidence>
<reference evidence="8 9" key="1">
    <citation type="submission" date="2023-11" db="EMBL/GenBank/DDBJ databases">
        <authorList>
            <person name="Xu M."/>
            <person name="Jiang T."/>
        </authorList>
    </citation>
    <scope>NUCLEOTIDE SEQUENCE [LARGE SCALE GENOMIC DNA]</scope>
    <source>
        <strain evidence="8 9">SD</strain>
    </source>
</reference>
<dbReference type="RefSeq" id="WP_319955091.1">
    <property type="nucleotide sequence ID" value="NZ_JAXAVX010000009.1"/>
</dbReference>
<evidence type="ECO:0000256" key="6">
    <source>
        <dbReference type="ARBA" id="ARBA00023211"/>
    </source>
</evidence>
<evidence type="ECO:0000256" key="2">
    <source>
        <dbReference type="ARBA" id="ARBA00001946"/>
    </source>
</evidence>
<dbReference type="InterPro" id="IPR000086">
    <property type="entry name" value="NUDIX_hydrolase_dom"/>
</dbReference>
<evidence type="ECO:0000313" key="9">
    <source>
        <dbReference type="Proteomes" id="UP001277761"/>
    </source>
</evidence>
<comment type="cofactor">
    <cofactor evidence="1">
        <name>Mn(2+)</name>
        <dbReference type="ChEBI" id="CHEBI:29035"/>
    </cofactor>
</comment>
<dbReference type="InterPro" id="IPR039121">
    <property type="entry name" value="NUDT19"/>
</dbReference>
<dbReference type="PANTHER" id="PTHR12318:SF0">
    <property type="entry name" value="ACYL-COENZYME A DIPHOSPHATASE NUDT19"/>
    <property type="match status" value="1"/>
</dbReference>
<gene>
    <name evidence="8" type="ORF">SK069_15180</name>
</gene>
<feature type="domain" description="Nudix hydrolase" evidence="7">
    <location>
        <begin position="12"/>
        <end position="148"/>
    </location>
</feature>
<keyword evidence="9" id="KW-1185">Reference proteome</keyword>
<dbReference type="InterPro" id="IPR015797">
    <property type="entry name" value="NUDIX_hydrolase-like_dom_sf"/>
</dbReference>
<evidence type="ECO:0000256" key="4">
    <source>
        <dbReference type="ARBA" id="ARBA00022801"/>
    </source>
</evidence>
<dbReference type="InterPro" id="IPR020476">
    <property type="entry name" value="Nudix_hydrolase"/>
</dbReference>
<dbReference type="PANTHER" id="PTHR12318">
    <property type="entry name" value="TESTOSTERONE-REGULATED PROTEIN RP2"/>
    <property type="match status" value="1"/>
</dbReference>
<dbReference type="SUPFAM" id="SSF55811">
    <property type="entry name" value="Nudix"/>
    <property type="match status" value="1"/>
</dbReference>
<sequence length="213" mass="22752">MSSSSAPSSPVTPRPAAAVVPIRDGAAGLEVLVAQRTPSARFMGGFWVFPGGRVEPTDPDDAHAAARELREETGVPVVPELLVPLDRWITPAVLPIRFDTAFFLGPVEGDPPVRIDGEEIVDARWATPADLLAESAEGRATMAFPTLRQLEELEGWETVAAALEACRRREPPSTTPELELEGDEARLLIERGGVRRSYPAADVPAGERGPSGS</sequence>
<comment type="caution">
    <text evidence="8">The sequence shown here is derived from an EMBL/GenBank/DDBJ whole genome shotgun (WGS) entry which is preliminary data.</text>
</comment>
<accession>A0ABU4VND0</accession>
<evidence type="ECO:0000256" key="1">
    <source>
        <dbReference type="ARBA" id="ARBA00001936"/>
    </source>
</evidence>
<keyword evidence="3" id="KW-0479">Metal-binding</keyword>
<dbReference type="PRINTS" id="PR00502">
    <property type="entry name" value="NUDIXFAMILY"/>
</dbReference>
<dbReference type="CDD" id="cd18870">
    <property type="entry name" value="NUDIX_AcylCoAdiphos_Nudt19"/>
    <property type="match status" value="1"/>
</dbReference>